<comment type="cofactor">
    <cofactor evidence="1">
        <name>FAD</name>
        <dbReference type="ChEBI" id="CHEBI:57692"/>
    </cofactor>
</comment>
<proteinExistence type="inferred from homology"/>
<dbReference type="EMBL" id="JAIXNE010000009">
    <property type="protein sequence ID" value="MCA6079122.1"/>
    <property type="molecule type" value="Genomic_DNA"/>
</dbReference>
<keyword evidence="9" id="KW-1185">Reference proteome</keyword>
<dbReference type="InterPro" id="IPR000172">
    <property type="entry name" value="GMC_OxRdtase_N"/>
</dbReference>
<dbReference type="Pfam" id="PF05199">
    <property type="entry name" value="GMC_oxred_C"/>
    <property type="match status" value="1"/>
</dbReference>
<dbReference type="InterPro" id="IPR036188">
    <property type="entry name" value="FAD/NAD-bd_sf"/>
</dbReference>
<evidence type="ECO:0000313" key="9">
    <source>
        <dbReference type="Proteomes" id="UP001139409"/>
    </source>
</evidence>
<dbReference type="Proteomes" id="UP001139409">
    <property type="component" value="Unassembled WGS sequence"/>
</dbReference>
<evidence type="ECO:0000256" key="1">
    <source>
        <dbReference type="ARBA" id="ARBA00001974"/>
    </source>
</evidence>
<dbReference type="InterPro" id="IPR051473">
    <property type="entry name" value="P2Ox-like"/>
</dbReference>
<evidence type="ECO:0000313" key="8">
    <source>
        <dbReference type="EMBL" id="MCA6079122.1"/>
    </source>
</evidence>
<evidence type="ECO:0000259" key="6">
    <source>
        <dbReference type="Pfam" id="PF00732"/>
    </source>
</evidence>
<organism evidence="8 9">
    <name type="scientific">Fulvivirga sedimenti</name>
    <dbReference type="NCBI Taxonomy" id="2879465"/>
    <lineage>
        <taxon>Bacteria</taxon>
        <taxon>Pseudomonadati</taxon>
        <taxon>Bacteroidota</taxon>
        <taxon>Cytophagia</taxon>
        <taxon>Cytophagales</taxon>
        <taxon>Fulvivirgaceae</taxon>
        <taxon>Fulvivirga</taxon>
    </lineage>
</organism>
<dbReference type="AlphaFoldDB" id="A0A9X1HYN1"/>
<dbReference type="PANTHER" id="PTHR42784:SF1">
    <property type="entry name" value="PYRANOSE 2-OXIDASE"/>
    <property type="match status" value="1"/>
</dbReference>
<reference evidence="8" key="1">
    <citation type="submission" date="2021-09" db="EMBL/GenBank/DDBJ databases">
        <title>Fulvivirga sp. isolated from coastal sediment.</title>
        <authorList>
            <person name="Yu H."/>
        </authorList>
    </citation>
    <scope>NUCLEOTIDE SEQUENCE</scope>
    <source>
        <strain evidence="8">1062</strain>
    </source>
</reference>
<evidence type="ECO:0000256" key="2">
    <source>
        <dbReference type="ARBA" id="ARBA00010790"/>
    </source>
</evidence>
<dbReference type="RefSeq" id="WP_225699984.1">
    <property type="nucleotide sequence ID" value="NZ_JAIXNE010000009.1"/>
</dbReference>
<gene>
    <name evidence="8" type="ORF">LDX50_29895</name>
</gene>
<dbReference type="SUPFAM" id="SSF54373">
    <property type="entry name" value="FAD-linked reductases, C-terminal domain"/>
    <property type="match status" value="1"/>
</dbReference>
<comment type="caution">
    <text evidence="8">The sequence shown here is derived from an EMBL/GenBank/DDBJ whole genome shotgun (WGS) entry which is preliminary data.</text>
</comment>
<dbReference type="InterPro" id="IPR007867">
    <property type="entry name" value="GMC_OxRtase_C"/>
</dbReference>
<dbReference type="Gene3D" id="3.50.50.60">
    <property type="entry name" value="FAD/NAD(P)-binding domain"/>
    <property type="match status" value="2"/>
</dbReference>
<dbReference type="SUPFAM" id="SSF51905">
    <property type="entry name" value="FAD/NAD(P)-binding domain"/>
    <property type="match status" value="1"/>
</dbReference>
<evidence type="ECO:0000256" key="3">
    <source>
        <dbReference type="ARBA" id="ARBA00022630"/>
    </source>
</evidence>
<evidence type="ECO:0000256" key="4">
    <source>
        <dbReference type="ARBA" id="ARBA00022827"/>
    </source>
</evidence>
<keyword evidence="3" id="KW-0285">Flavoprotein</keyword>
<dbReference type="PANTHER" id="PTHR42784">
    <property type="entry name" value="PYRANOSE 2-OXIDASE"/>
    <property type="match status" value="1"/>
</dbReference>
<keyword evidence="5" id="KW-0560">Oxidoreductase</keyword>
<feature type="domain" description="Glucose-methanol-choline oxidoreductase C-terminal" evidence="7">
    <location>
        <begin position="443"/>
        <end position="553"/>
    </location>
</feature>
<keyword evidence="4" id="KW-0274">FAD</keyword>
<name>A0A9X1HYN1_9BACT</name>
<feature type="domain" description="Glucose-methanol-choline oxidoreductase N-terminal" evidence="6">
    <location>
        <begin position="55"/>
        <end position="344"/>
    </location>
</feature>
<evidence type="ECO:0000259" key="7">
    <source>
        <dbReference type="Pfam" id="PF05199"/>
    </source>
</evidence>
<dbReference type="GO" id="GO:0050660">
    <property type="term" value="F:flavin adenine dinucleotide binding"/>
    <property type="evidence" value="ECO:0007669"/>
    <property type="project" value="InterPro"/>
</dbReference>
<dbReference type="GO" id="GO:0016614">
    <property type="term" value="F:oxidoreductase activity, acting on CH-OH group of donors"/>
    <property type="evidence" value="ECO:0007669"/>
    <property type="project" value="InterPro"/>
</dbReference>
<dbReference type="Pfam" id="PF00732">
    <property type="entry name" value="GMC_oxred_N"/>
    <property type="match status" value="1"/>
</dbReference>
<evidence type="ECO:0000256" key="5">
    <source>
        <dbReference type="ARBA" id="ARBA00023002"/>
    </source>
</evidence>
<comment type="similarity">
    <text evidence="2">Belongs to the GMC oxidoreductase family.</text>
</comment>
<protein>
    <submittedName>
        <fullName evidence="8">GMC family oxidoreductase</fullName>
    </submittedName>
</protein>
<sequence length="570" mass="64139">MNLNINGKKEVTYDAIVIGSGISGGYAAMELCLKGYRTLVLERGRMVKHGEYPTANMDTWDLENRNMVSAEEKALHYFKQSRLSWWVNQDNKHWINKDDEYPYDEVERFDWIRGHHVGGRSIMWGRHCYRWSDIDFEANLKDGIAIDWPIRYKDIEPWYDYVEKFVGVSGQKEGLKQVPDGQFLKPFPLNCAEQHFREAVGKVYPHRVVTPGRVANLSEYNPENHKGLRSQCLSRDRCWRGCPYGAYFSSLSGTLAVAAETGNLTIQADSIVTEIVFNTQTGKADSVRIKDANTGEESEFFARIIFCNASTIGSTSILLNSRSETFPDGLGNSSGELGHNMMDHHYGMGARGTLPGMEDTYYKGRRPGGFYIPRFRNIDEETRRTDYIRGFGYQGQASRGPNAPAGVIGADLKEVIFTPGEYGIGMTCFGEMLPYHDNKMFLNFDKTDKHGMPTIVFDAKLRENEAKLRVDGVTCAEEMLEAAGCKDITSWNQETAPGACIHEMGTARMGRDPRTSVLNKWNQMHEVPNVFITDGSCMTSSGTQNPSITYMALTARAVDYADRQIKAGSL</sequence>
<accession>A0A9X1HYN1</accession>